<reference evidence="2 3" key="1">
    <citation type="submission" date="2016-10" db="EMBL/GenBank/DDBJ databases">
        <authorList>
            <person name="Varghese N."/>
            <person name="Submissions S."/>
        </authorList>
    </citation>
    <scope>NUCLEOTIDE SEQUENCE [LARGE SCALE GENOMIC DNA]</scope>
    <source>
        <strain evidence="2 3">DSM 16643</strain>
    </source>
</reference>
<gene>
    <name evidence="2" type="ORF">SAMN02910315_00896</name>
</gene>
<dbReference type="AlphaFoldDB" id="A0A1G5VW10"/>
<evidence type="ECO:0000313" key="2">
    <source>
        <dbReference type="EMBL" id="SDA49195.1"/>
    </source>
</evidence>
<dbReference type="RefSeq" id="WP_149731474.1">
    <property type="nucleotide sequence ID" value="NZ_FMXB01000005.1"/>
</dbReference>
<name>A0A1G5VW10_9EURY</name>
<evidence type="ECO:0000256" key="1">
    <source>
        <dbReference type="SAM" id="Coils"/>
    </source>
</evidence>
<dbReference type="Proteomes" id="UP000323439">
    <property type="component" value="Unassembled WGS sequence"/>
</dbReference>
<evidence type="ECO:0000313" key="3">
    <source>
        <dbReference type="Proteomes" id="UP000323439"/>
    </source>
</evidence>
<organism evidence="2 3">
    <name type="scientific">Methanobrevibacter millerae</name>
    <dbReference type="NCBI Taxonomy" id="230361"/>
    <lineage>
        <taxon>Archaea</taxon>
        <taxon>Methanobacteriati</taxon>
        <taxon>Methanobacteriota</taxon>
        <taxon>Methanomada group</taxon>
        <taxon>Methanobacteria</taxon>
        <taxon>Methanobacteriales</taxon>
        <taxon>Methanobacteriaceae</taxon>
        <taxon>Methanobrevibacter</taxon>
    </lineage>
</organism>
<proteinExistence type="predicted"/>
<sequence length="252" mass="29502">MNYSLGSILRGIVIQHYCKNCDKTVSVYRTGPSASIFSKEGCIDFLKDYLPKKQEKMLKTSVIFYNLVELVESYASLKVLNNYLENHDEDIYYKIDFNDYLSEKSFESMDFNINDYVKEKSSETFRSEDYNPYDLFNGDLNNLDSDNLDLKSLQNDLSNHLNELSANNLNRDKFYFDISQRFRNLSEEIMKFEKEILCINYQGDDFNITLDGEKIDEGVCPQCGEEFYVISPDNPCPQCGKNEIEFNRVFFD</sequence>
<dbReference type="OrthoDB" id="386200at2157"/>
<dbReference type="EMBL" id="FMXB01000005">
    <property type="protein sequence ID" value="SDA49195.1"/>
    <property type="molecule type" value="Genomic_DNA"/>
</dbReference>
<keyword evidence="3" id="KW-1185">Reference proteome</keyword>
<feature type="coiled-coil region" evidence="1">
    <location>
        <begin position="143"/>
        <end position="170"/>
    </location>
</feature>
<keyword evidence="1" id="KW-0175">Coiled coil</keyword>
<protein>
    <submittedName>
        <fullName evidence="2">Uncharacterized protein</fullName>
    </submittedName>
</protein>
<accession>A0A1G5VW10</accession>